<gene>
    <name evidence="2" type="ORF">ATANTOWER_024625</name>
</gene>
<sequence>MYTTHMLQLKMSYILTQQNLDQDSSDHNTDSGSEDTHDDGGGMTVSKSLITNSTTNLQVSVDDYFTESTSSKTSLFLHNRIWIRIPLTTDLKMHMMVMTLQ</sequence>
<dbReference type="Proteomes" id="UP001345963">
    <property type="component" value="Unassembled WGS sequence"/>
</dbReference>
<accession>A0ABU7C3B1</accession>
<dbReference type="EMBL" id="JAHUTI010074440">
    <property type="protein sequence ID" value="MED6256365.1"/>
    <property type="molecule type" value="Genomic_DNA"/>
</dbReference>
<evidence type="ECO:0000256" key="1">
    <source>
        <dbReference type="SAM" id="MobiDB-lite"/>
    </source>
</evidence>
<proteinExistence type="predicted"/>
<name>A0ABU7C3B1_9TELE</name>
<keyword evidence="3" id="KW-1185">Reference proteome</keyword>
<protein>
    <submittedName>
        <fullName evidence="2">Uncharacterized protein</fullName>
    </submittedName>
</protein>
<evidence type="ECO:0000313" key="2">
    <source>
        <dbReference type="EMBL" id="MED6256365.1"/>
    </source>
</evidence>
<feature type="compositionally biased region" description="Basic and acidic residues" evidence="1">
    <location>
        <begin position="24"/>
        <end position="40"/>
    </location>
</feature>
<evidence type="ECO:0000313" key="3">
    <source>
        <dbReference type="Proteomes" id="UP001345963"/>
    </source>
</evidence>
<reference evidence="2 3" key="1">
    <citation type="submission" date="2021-07" db="EMBL/GenBank/DDBJ databases">
        <authorList>
            <person name="Palmer J.M."/>
        </authorList>
    </citation>
    <scope>NUCLEOTIDE SEQUENCE [LARGE SCALE GENOMIC DNA]</scope>
    <source>
        <strain evidence="2 3">AT_MEX2019</strain>
        <tissue evidence="2">Muscle</tissue>
    </source>
</reference>
<organism evidence="2 3">
    <name type="scientific">Ataeniobius toweri</name>
    <dbReference type="NCBI Taxonomy" id="208326"/>
    <lineage>
        <taxon>Eukaryota</taxon>
        <taxon>Metazoa</taxon>
        <taxon>Chordata</taxon>
        <taxon>Craniata</taxon>
        <taxon>Vertebrata</taxon>
        <taxon>Euteleostomi</taxon>
        <taxon>Actinopterygii</taxon>
        <taxon>Neopterygii</taxon>
        <taxon>Teleostei</taxon>
        <taxon>Neoteleostei</taxon>
        <taxon>Acanthomorphata</taxon>
        <taxon>Ovalentaria</taxon>
        <taxon>Atherinomorphae</taxon>
        <taxon>Cyprinodontiformes</taxon>
        <taxon>Goodeidae</taxon>
        <taxon>Ataeniobius</taxon>
    </lineage>
</organism>
<comment type="caution">
    <text evidence="2">The sequence shown here is derived from an EMBL/GenBank/DDBJ whole genome shotgun (WGS) entry which is preliminary data.</text>
</comment>
<feature type="region of interest" description="Disordered" evidence="1">
    <location>
        <begin position="20"/>
        <end position="47"/>
    </location>
</feature>